<evidence type="ECO:0000256" key="4">
    <source>
        <dbReference type="ARBA" id="ARBA00022833"/>
    </source>
</evidence>
<evidence type="ECO:0000256" key="3">
    <source>
        <dbReference type="ARBA" id="ARBA00022723"/>
    </source>
</evidence>
<protein>
    <submittedName>
        <fullName evidence="7">Zn-dependent alcohol dehydrogenase</fullName>
    </submittedName>
</protein>
<dbReference type="KEGG" id="rfs:C1I64_14060"/>
<evidence type="ECO:0000256" key="2">
    <source>
        <dbReference type="ARBA" id="ARBA00008072"/>
    </source>
</evidence>
<keyword evidence="3" id="KW-0479">Metal-binding</keyword>
<dbReference type="InterPro" id="IPR011032">
    <property type="entry name" value="GroES-like_sf"/>
</dbReference>
<evidence type="ECO:0000259" key="6">
    <source>
        <dbReference type="SMART" id="SM00829"/>
    </source>
</evidence>
<dbReference type="Gene3D" id="3.90.180.10">
    <property type="entry name" value="Medium-chain alcohol dehydrogenases, catalytic domain"/>
    <property type="match status" value="1"/>
</dbReference>
<dbReference type="PANTHER" id="PTHR43350">
    <property type="entry name" value="NAD-DEPENDENT ALCOHOL DEHYDROGENASE"/>
    <property type="match status" value="1"/>
</dbReference>
<dbReference type="Pfam" id="PF00107">
    <property type="entry name" value="ADH_zinc_N"/>
    <property type="match status" value="1"/>
</dbReference>
<keyword evidence="5" id="KW-0560">Oxidoreductase</keyword>
<dbReference type="Proteomes" id="UP000285317">
    <property type="component" value="Chromosome"/>
</dbReference>
<feature type="domain" description="Enoyl reductase (ER)" evidence="6">
    <location>
        <begin position="6"/>
        <end position="368"/>
    </location>
</feature>
<keyword evidence="4" id="KW-0862">Zinc</keyword>
<dbReference type="PANTHER" id="PTHR43350:SF21">
    <property type="entry name" value="S-NITROSOMYCOTHIOL REDUCTASE MSCR"/>
    <property type="match status" value="1"/>
</dbReference>
<comment type="cofactor">
    <cofactor evidence="1">
        <name>Zn(2+)</name>
        <dbReference type="ChEBI" id="CHEBI:29105"/>
    </cofactor>
</comment>
<dbReference type="GO" id="GO:0046872">
    <property type="term" value="F:metal ion binding"/>
    <property type="evidence" value="ECO:0007669"/>
    <property type="project" value="UniProtKB-KW"/>
</dbReference>
<dbReference type="EMBL" id="CP028137">
    <property type="protein sequence ID" value="AZZ54341.1"/>
    <property type="molecule type" value="Genomic_DNA"/>
</dbReference>
<dbReference type="SMART" id="SM00829">
    <property type="entry name" value="PKS_ER"/>
    <property type="match status" value="1"/>
</dbReference>
<dbReference type="AlphaFoldDB" id="A0A3T0T6Z6"/>
<sequence>MLREFGAPLAVEELDVADPGRGELLVEIDAAGVCHSDLHYLRGDLRCPLPVVPGHEGAGRIVALGPDLREGFAVGDRVALLWRPNCGRCRQCVAGRPIMCEYGPVQAASGGLLDGTSRLSAAGETVHHLLGVSCFAERVVVPERSVVRVPDDVPAEIAAIAGCAVITGVGAVLNVIGACLGDAVVVIGAGGVGLSAVMGARAAGATTVVAVDVDADRLALARRLGATHVIDGSSSSSSSGSSGGDAVEQLLALVPGGVPWVVEAVGRPETLASAVAMLQPGGTAVAVGLGRVGQSVGIPVNDLVQKQKRVVGSLYGSSIPQLDLPRIFELYRRGALPLDELVGERFALEDIGAAFEALEHGSVGRSIVVPAREGVR</sequence>
<reference evidence="7 8" key="1">
    <citation type="submission" date="2018-03" db="EMBL/GenBank/DDBJ databases">
        <title>Bacteriophage NCPPB3778 and a type I-E CRISPR drive the evolution of the US Biological Select Agent, Rathayibacter toxicus.</title>
        <authorList>
            <person name="Davis E.W.II."/>
            <person name="Tabima J.F."/>
            <person name="Weisberg A.J."/>
            <person name="Dantas Lopes L."/>
            <person name="Wiseman M.S."/>
            <person name="Wiseman M.S."/>
            <person name="Pupko T."/>
            <person name="Belcher M.S."/>
            <person name="Sechler A.J."/>
            <person name="Tancos M.A."/>
            <person name="Schroeder B.K."/>
            <person name="Murray T.D."/>
            <person name="Luster D.G."/>
            <person name="Schneider W.L."/>
            <person name="Rogers E."/>
            <person name="Andreote F.D."/>
            <person name="Grunwald N.J."/>
            <person name="Putnam M.L."/>
            <person name="Chang J.H."/>
        </authorList>
    </citation>
    <scope>NUCLEOTIDE SEQUENCE [LARGE SCALE GENOMIC DNA]</scope>
    <source>
        <strain evidence="7 8">DSM 15932</strain>
    </source>
</reference>
<dbReference type="InterPro" id="IPR013154">
    <property type="entry name" value="ADH-like_N"/>
</dbReference>
<evidence type="ECO:0000256" key="5">
    <source>
        <dbReference type="ARBA" id="ARBA00023002"/>
    </source>
</evidence>
<evidence type="ECO:0000256" key="1">
    <source>
        <dbReference type="ARBA" id="ARBA00001947"/>
    </source>
</evidence>
<evidence type="ECO:0000313" key="8">
    <source>
        <dbReference type="Proteomes" id="UP000285317"/>
    </source>
</evidence>
<dbReference type="Pfam" id="PF08240">
    <property type="entry name" value="ADH_N"/>
    <property type="match status" value="1"/>
</dbReference>
<dbReference type="InterPro" id="IPR013149">
    <property type="entry name" value="ADH-like_C"/>
</dbReference>
<organism evidence="7 8">
    <name type="scientific">Rathayibacter festucae DSM 15932</name>
    <dbReference type="NCBI Taxonomy" id="1328866"/>
    <lineage>
        <taxon>Bacteria</taxon>
        <taxon>Bacillati</taxon>
        <taxon>Actinomycetota</taxon>
        <taxon>Actinomycetes</taxon>
        <taxon>Micrococcales</taxon>
        <taxon>Microbacteriaceae</taxon>
        <taxon>Rathayibacter</taxon>
    </lineage>
</organism>
<dbReference type="InterPro" id="IPR036291">
    <property type="entry name" value="NAD(P)-bd_dom_sf"/>
</dbReference>
<name>A0A3T0T6Z6_9MICO</name>
<comment type="similarity">
    <text evidence="2">Belongs to the zinc-containing alcohol dehydrogenase family.</text>
</comment>
<evidence type="ECO:0000313" key="7">
    <source>
        <dbReference type="EMBL" id="AZZ54341.1"/>
    </source>
</evidence>
<proteinExistence type="inferred from homology"/>
<dbReference type="SUPFAM" id="SSF50129">
    <property type="entry name" value="GroES-like"/>
    <property type="match status" value="1"/>
</dbReference>
<dbReference type="Gene3D" id="3.40.50.720">
    <property type="entry name" value="NAD(P)-binding Rossmann-like Domain"/>
    <property type="match status" value="1"/>
</dbReference>
<accession>A0A3T0T6Z6</accession>
<dbReference type="GO" id="GO:0016491">
    <property type="term" value="F:oxidoreductase activity"/>
    <property type="evidence" value="ECO:0007669"/>
    <property type="project" value="UniProtKB-KW"/>
</dbReference>
<gene>
    <name evidence="7" type="ORF">C1I64_14060</name>
</gene>
<dbReference type="SUPFAM" id="SSF51735">
    <property type="entry name" value="NAD(P)-binding Rossmann-fold domains"/>
    <property type="match status" value="1"/>
</dbReference>
<dbReference type="InterPro" id="IPR020843">
    <property type="entry name" value="ER"/>
</dbReference>